<protein>
    <submittedName>
        <fullName evidence="1">Uncharacterized protein</fullName>
    </submittedName>
</protein>
<keyword evidence="2" id="KW-1185">Reference proteome</keyword>
<organism evidence="1 2">
    <name type="scientific">Agrocybe chaxingu</name>
    <dbReference type="NCBI Taxonomy" id="84603"/>
    <lineage>
        <taxon>Eukaryota</taxon>
        <taxon>Fungi</taxon>
        <taxon>Dikarya</taxon>
        <taxon>Basidiomycota</taxon>
        <taxon>Agaricomycotina</taxon>
        <taxon>Agaricomycetes</taxon>
        <taxon>Agaricomycetidae</taxon>
        <taxon>Agaricales</taxon>
        <taxon>Agaricineae</taxon>
        <taxon>Strophariaceae</taxon>
        <taxon>Agrocybe</taxon>
    </lineage>
</organism>
<gene>
    <name evidence="1" type="ORF">NLJ89_g6731</name>
</gene>
<evidence type="ECO:0000313" key="2">
    <source>
        <dbReference type="Proteomes" id="UP001148786"/>
    </source>
</evidence>
<dbReference type="Proteomes" id="UP001148786">
    <property type="component" value="Unassembled WGS sequence"/>
</dbReference>
<name>A0A9W8JY73_9AGAR</name>
<evidence type="ECO:0000313" key="1">
    <source>
        <dbReference type="EMBL" id="KAJ3506688.1"/>
    </source>
</evidence>
<sequence>MVLLAHWQTARESEIVLLLASSPPLFLFVRSSFASGWLRRVDSLPPSTQAPVPPLLPFVFHAILTSRSLPPPSLPLSPDWRLCYVVAVLVVVHCRSCPRRGALFLLRWMPTPTLKVMQKLY</sequence>
<comment type="caution">
    <text evidence="1">The sequence shown here is derived from an EMBL/GenBank/DDBJ whole genome shotgun (WGS) entry which is preliminary data.</text>
</comment>
<reference evidence="1" key="1">
    <citation type="submission" date="2022-07" db="EMBL/GenBank/DDBJ databases">
        <title>Genome Sequence of Agrocybe chaxingu.</title>
        <authorList>
            <person name="Buettner E."/>
        </authorList>
    </citation>
    <scope>NUCLEOTIDE SEQUENCE</scope>
    <source>
        <strain evidence="1">MP-N11</strain>
    </source>
</reference>
<dbReference type="AlphaFoldDB" id="A0A9W8JY73"/>
<accession>A0A9W8JY73</accession>
<proteinExistence type="predicted"/>
<dbReference type="EMBL" id="JANKHO010000738">
    <property type="protein sequence ID" value="KAJ3506688.1"/>
    <property type="molecule type" value="Genomic_DNA"/>
</dbReference>